<dbReference type="Gene3D" id="3.30.1360.20">
    <property type="entry name" value="Transcriptional coactivator/pterin dehydratase"/>
    <property type="match status" value="1"/>
</dbReference>
<dbReference type="InterPro" id="IPR036428">
    <property type="entry name" value="PCD_sf"/>
</dbReference>
<dbReference type="AlphaFoldDB" id="A0A7S1ETC3"/>
<protein>
    <submittedName>
        <fullName evidence="1">Uncharacterized protein</fullName>
    </submittedName>
</protein>
<dbReference type="GO" id="GO:0006729">
    <property type="term" value="P:tetrahydrobiopterin biosynthetic process"/>
    <property type="evidence" value="ECO:0007669"/>
    <property type="project" value="InterPro"/>
</dbReference>
<name>A0A7S1ETC3_9RHOD</name>
<dbReference type="SUPFAM" id="SSF55248">
    <property type="entry name" value="PCD-like"/>
    <property type="match status" value="1"/>
</dbReference>
<accession>A0A7S1ETC3</accession>
<dbReference type="GO" id="GO:0008124">
    <property type="term" value="F:4-alpha-hydroxytetrahydrobiopterin dehydratase activity"/>
    <property type="evidence" value="ECO:0007669"/>
    <property type="project" value="InterPro"/>
</dbReference>
<reference evidence="1" key="1">
    <citation type="submission" date="2021-01" db="EMBL/GenBank/DDBJ databases">
        <authorList>
            <person name="Corre E."/>
            <person name="Pelletier E."/>
            <person name="Niang G."/>
            <person name="Scheremetjew M."/>
            <person name="Finn R."/>
            <person name="Kale V."/>
            <person name="Holt S."/>
            <person name="Cochrane G."/>
            <person name="Meng A."/>
            <person name="Brown T."/>
            <person name="Cohen L."/>
        </authorList>
    </citation>
    <scope>NUCLEOTIDE SEQUENCE</scope>
    <source>
        <strain evidence="1">CCMP3278</strain>
    </source>
</reference>
<evidence type="ECO:0000313" key="1">
    <source>
        <dbReference type="EMBL" id="CAD8822489.1"/>
    </source>
</evidence>
<gene>
    <name evidence="1" type="ORF">TOLI1172_LOCUS6885</name>
</gene>
<sequence length="471" mass="51985">MKTQYCFVHAHLHPFFLSFIPNLTPLNAPRSAVASQCLRHSPPTHTPGPILRKHRVIPSMNAFSSNNPLESTIEAKYAAAEECMQLFIEPGMKIGLLNSSSNPSIAQLLLDAISRKTNAGLLTELYFYTCNPSLNTYLNSLDFPLIHSTSPSYNNTLNISVLEPIQIDSSLNCSLHPSYMLDQVHTLQCTITNVAVIHESQLRPPISGISLFYVLIASQSSLQSDFIVSSIHSCLHSLVSVPSFGFMSISVLDSNDTSVVSADGMEYVKVELSGGAVIPTQLVHLVREKLKELVGVIQVGLLCSEDKGGVHELVVGCDDGVVYTQQHRRWRYSERNVMHELVNEKFGSLDDVESDSTLKEKKESVSGWQFVSLNEFGNDHELKRLFKFKNGCDSARFIERCLKLGQDMNASVGLTVEMKERDLDAVRNPFGNGRSTEGGSVTVGVTLKTHKYNGVTDRDIALAQEIALLTL</sequence>
<organism evidence="1">
    <name type="scientific">Timspurckia oligopyrenoides</name>
    <dbReference type="NCBI Taxonomy" id="708627"/>
    <lineage>
        <taxon>Eukaryota</taxon>
        <taxon>Rhodophyta</taxon>
        <taxon>Bangiophyceae</taxon>
        <taxon>Porphyridiales</taxon>
        <taxon>Porphyridiaceae</taxon>
        <taxon>Timspurckia</taxon>
    </lineage>
</organism>
<proteinExistence type="predicted"/>
<dbReference type="EMBL" id="HBFP01009599">
    <property type="protein sequence ID" value="CAD8822489.1"/>
    <property type="molecule type" value="Transcribed_RNA"/>
</dbReference>